<protein>
    <submittedName>
        <fullName evidence="4">Ig-like domain repeat protein</fullName>
    </submittedName>
</protein>
<feature type="domain" description="Ig-like" evidence="3">
    <location>
        <begin position="433"/>
        <end position="517"/>
    </location>
</feature>
<dbReference type="Gene3D" id="2.60.40.10">
    <property type="entry name" value="Immunoglobulins"/>
    <property type="match status" value="1"/>
</dbReference>
<sequence length="1978" mass="221897">MRKKFLSVFIAMLLIMNCFPLSVIAEFEGSTDPIEVFLEEGFADKITVEDKEYDGKLTAIVHCEDVTLINANTMEPVAGYDVYLACNGEFERKDASDEQNKVTVSKFCLEGNDRNKFKLSGNYDVVEKYAYITPKELKVIPKETWIYYGQAIPENFEYTVEQPEEYNVDLNVKIAVQGEPKNIGEYDYVILEQTSDNPNYIGKISESSKFRIKEYSPEEKYLLNDETYYSNHAKLTAPDGFEISSDGNNFSNYIIVDLEETTVNHKKQVSYYLRNVNDGAISRELKHSYCCSTSSPEIVGAKISKVKSDSFLGSFPFGIVSNDNVMLTITAKGTGVDQETLIYLNGENGYSQYCSAKLCTESNGVYYYTAEFNIKMPDSKFFRSSFETYAKNKAGRGNEEELNIEFDNESSNVLILDKISPKVESMQIVYHNNEGYVEATGTLKDSESGIDTIEYFWNLKEDNKLVKYGINDNGECEYTKVPNGDVNFSVKLKYDDAPIEKYPYELKLKITDNAGNFNEDLYKYSNAENGRDTQPPNIEIKGFRTKGSAEYMDCVNFLKFGNYARDDIELVVEAKDISETDYVTGVGSVSLCNGDSVIEELNSSNAANEYVFVISKNTRIDNMVIRAADKNGFSNTANVIDQITEMKENTLVVENDPPEVSFDTSKSSTIEDNGEKIYWYNTGDSIFSVKVTDVNENDKVCSGLASVKIIDEHNGIINVLDDKSFSENQENDYSFSTEISKLSEGIHYIKVETTDNAGNNCGNYPAVMVIGVDTKKPVGKTSIEGPEPVDINGDKWFDKDQIIEFRVDAEPDVSGIKDITLDINGIKKTFTENEIKSNEHGYCVTADTTGIEIDDKHRYVVSGTITNVAGSCSELAVCTAYVDCKNPVIEKFTVEKKSSALDKILNVLSFGVYSNDDLIFKVSVSDDIHDSGIDNVKIKYNGIDEQALMTRESDKTYSYIIPKNTKVFQSNIIVTAYDKYGKKSLSCPNIENADQGKGVSDNIFAMIETEKPKVTISKPKGDGIVRYDKQIWFNSNKNISITIYDKDSGISNADIEVNGIDVTADKNGTIIPKISATEAAKKRDNEKHIYTFDTDYFTKIAGESLNGEYEVKVSVVDNAGNVNSKESFTYHIDNKSPNVDRFEFLPKTSDNISETSEYIEYIEYGYYFKKDFIANIHISDSAPSSGLNKAEYRLVSYDDGERKGEKTGEVIISDGIAHIDIPAGFKGQIFVKAFDNVGNYSDEQTPKAFVADDIPPEINISEIGGSRYSDANGNKLFTDDIAVTVTITDTKSGIREIGYYQTSENDGFERRVLEIDGTGVEVDSEIGDGWVIVKKDVNLVTEITKTFIFDKDNNDITLAFDAMDNSGNVNESVQSETFTIDKTAPIINVDINNGINNTIYYNAENRAVMTIDVIERNFDARLIQAEIENAYNGNIPNISFQNISSTEHRAVVTFSEGDYTFDIRGTDLGGHSAEVNLDYEKVQRFYVDETSPVVEENFSDFINSDNDNYLNTKKTAVIKITEHNFDPSLVGLKILKKDAGAKHNENDFTDVTYSMVSMADWSDDIDTHTLSIIFDDDAVYRVEISPSDSSGNTSGYKSSEIFEIDTTLPVVSSKNGILVDEKNALNFLDIYPYERKDEAAPTVEFTDVNFDHIKYVLTVYTPEYTNGRELSEVKPVSVYLDSDKDKAGIFKGNLFTLPDFSKDGVYALELIAVDKAGNESVLNSNTYMRIVDSDVLAYISNSNAAEKTGWYSFQYENGEPISKRPDNFSDIDIVVLAKTNSQTDIVLRDYNGEEKNTDLQAQTDNSMYGVSVYRYTLKSDYFKENFQEDTDTELYLSVKNENGRIDLGKMHIDNIPPSCNIPNDLKSWHWYYGNESRTITVTNISELLDETMCKVYDNGKAIDFTYSAAEGSLSFTLNGGWHNVGITLEDVAGNTYSVQEVDNIHIGYFWLWIIIIASVIFIGITITIVYFVRKKRYS</sequence>
<dbReference type="Pfam" id="PF12245">
    <property type="entry name" value="Big_3_2"/>
    <property type="match status" value="2"/>
</dbReference>
<keyword evidence="2" id="KW-0732">Signal</keyword>
<proteinExistence type="predicted"/>
<comment type="caution">
    <text evidence="4">The sequence shown here is derived from an EMBL/GenBank/DDBJ whole genome shotgun (WGS) entry which is preliminary data.</text>
</comment>
<reference evidence="4" key="1">
    <citation type="submission" date="2023-01" db="EMBL/GenBank/DDBJ databases">
        <title>Human gut microbiome strain richness.</title>
        <authorList>
            <person name="Chen-Liaw A."/>
        </authorList>
    </citation>
    <scope>NUCLEOTIDE SEQUENCE</scope>
    <source>
        <strain evidence="4">D59st1_B8_D59t2_181005</strain>
    </source>
</reference>
<dbReference type="InterPro" id="IPR013783">
    <property type="entry name" value="Ig-like_fold"/>
</dbReference>
<feature type="chain" id="PRO_5043532116" evidence="2">
    <location>
        <begin position="26"/>
        <end position="1978"/>
    </location>
</feature>
<keyword evidence="1" id="KW-0812">Transmembrane</keyword>
<evidence type="ECO:0000256" key="2">
    <source>
        <dbReference type="SAM" id="SignalP"/>
    </source>
</evidence>
<keyword evidence="1" id="KW-0472">Membrane</keyword>
<dbReference type="Proteomes" id="UP001211421">
    <property type="component" value="Unassembled WGS sequence"/>
</dbReference>
<feature type="domain" description="Ig-like" evidence="3">
    <location>
        <begin position="1043"/>
        <end position="1133"/>
    </location>
</feature>
<name>A0AAW6E322_9FIRM</name>
<evidence type="ECO:0000313" key="5">
    <source>
        <dbReference type="Proteomes" id="UP001211421"/>
    </source>
</evidence>
<evidence type="ECO:0000259" key="3">
    <source>
        <dbReference type="Pfam" id="PF12245"/>
    </source>
</evidence>
<gene>
    <name evidence="4" type="ORF">PNV70_14265</name>
</gene>
<dbReference type="EMBL" id="JAQMLS010000014">
    <property type="protein sequence ID" value="MDB8743226.1"/>
    <property type="molecule type" value="Genomic_DNA"/>
</dbReference>
<dbReference type="InterPro" id="IPR022038">
    <property type="entry name" value="Ig-like_bact"/>
</dbReference>
<keyword evidence="1" id="KW-1133">Transmembrane helix</keyword>
<dbReference type="RefSeq" id="WP_117859637.1">
    <property type="nucleotide sequence ID" value="NZ_JADMNX010000014.1"/>
</dbReference>
<feature type="transmembrane region" description="Helical" evidence="1">
    <location>
        <begin position="1949"/>
        <end position="1972"/>
    </location>
</feature>
<feature type="signal peptide" evidence="2">
    <location>
        <begin position="1"/>
        <end position="25"/>
    </location>
</feature>
<evidence type="ECO:0000256" key="1">
    <source>
        <dbReference type="SAM" id="Phobius"/>
    </source>
</evidence>
<accession>A0AAW6E322</accession>
<organism evidence="4 5">
    <name type="scientific">Ruminococcus bicirculans</name>
    <name type="common">ex Wegman et al. 2014</name>
    <dbReference type="NCBI Taxonomy" id="1160721"/>
    <lineage>
        <taxon>Bacteria</taxon>
        <taxon>Bacillati</taxon>
        <taxon>Bacillota</taxon>
        <taxon>Clostridia</taxon>
        <taxon>Eubacteriales</taxon>
        <taxon>Oscillospiraceae</taxon>
        <taxon>Ruminococcus</taxon>
    </lineage>
</organism>
<evidence type="ECO:0000313" key="4">
    <source>
        <dbReference type="EMBL" id="MDB8743226.1"/>
    </source>
</evidence>